<dbReference type="Proteomes" id="UP000006671">
    <property type="component" value="Unassembled WGS sequence"/>
</dbReference>
<dbReference type="STRING" id="5762.D2VKW2"/>
<dbReference type="SUPFAM" id="SSF49562">
    <property type="entry name" value="C2 domain (Calcium/lipid-binding domain, CaLB)"/>
    <property type="match status" value="1"/>
</dbReference>
<reference evidence="2 3" key="1">
    <citation type="journal article" date="2010" name="Cell">
        <title>The genome of Naegleria gruberi illuminates early eukaryotic versatility.</title>
        <authorList>
            <person name="Fritz-Laylin L.K."/>
            <person name="Prochnik S.E."/>
            <person name="Ginger M.L."/>
            <person name="Dacks J.B."/>
            <person name="Carpenter M.L."/>
            <person name="Field M.C."/>
            <person name="Kuo A."/>
            <person name="Paredez A."/>
            <person name="Chapman J."/>
            <person name="Pham J."/>
            <person name="Shu S."/>
            <person name="Neupane R."/>
            <person name="Cipriano M."/>
            <person name="Mancuso J."/>
            <person name="Tu H."/>
            <person name="Salamov A."/>
            <person name="Lindquist E."/>
            <person name="Shapiro H."/>
            <person name="Lucas S."/>
            <person name="Grigoriev I.V."/>
            <person name="Cande W.Z."/>
            <person name="Fulton C."/>
            <person name="Rokhsar D.S."/>
            <person name="Dawson S.C."/>
        </authorList>
    </citation>
    <scope>NUCLEOTIDE SEQUENCE [LARGE SCALE GENOMIC DNA]</scope>
    <source>
        <strain evidence="2 3">NEG-M</strain>
    </source>
</reference>
<keyword evidence="3" id="KW-1185">Reference proteome</keyword>
<dbReference type="InParanoid" id="D2VKW2"/>
<protein>
    <submittedName>
        <fullName evidence="2">C2 domain-containing protein</fullName>
    </submittedName>
</protein>
<evidence type="ECO:0000313" key="3">
    <source>
        <dbReference type="Proteomes" id="UP000006671"/>
    </source>
</evidence>
<dbReference type="AlphaFoldDB" id="D2VKW2"/>
<dbReference type="GO" id="GO:0005789">
    <property type="term" value="C:endoplasmic reticulum membrane"/>
    <property type="evidence" value="ECO:0007669"/>
    <property type="project" value="TreeGrafter"/>
</dbReference>
<dbReference type="Pfam" id="PF00168">
    <property type="entry name" value="C2"/>
    <property type="match status" value="1"/>
</dbReference>
<dbReference type="GO" id="GO:0035091">
    <property type="term" value="F:phosphatidylinositol binding"/>
    <property type="evidence" value="ECO:0007669"/>
    <property type="project" value="TreeGrafter"/>
</dbReference>
<dbReference type="RefSeq" id="XP_002675257.1">
    <property type="nucleotide sequence ID" value="XM_002675211.1"/>
</dbReference>
<dbReference type="GO" id="GO:0005544">
    <property type="term" value="F:calcium-dependent phospholipid binding"/>
    <property type="evidence" value="ECO:0007669"/>
    <property type="project" value="TreeGrafter"/>
</dbReference>
<dbReference type="SMART" id="SM00239">
    <property type="entry name" value="C2"/>
    <property type="match status" value="1"/>
</dbReference>
<dbReference type="VEuPathDB" id="AmoebaDB:NAEGRDRAFT_80375"/>
<dbReference type="CDD" id="cd00030">
    <property type="entry name" value="C2"/>
    <property type="match status" value="1"/>
</dbReference>
<feature type="domain" description="C2" evidence="1">
    <location>
        <begin position="31"/>
        <end position="158"/>
    </location>
</feature>
<dbReference type="InterPro" id="IPR038765">
    <property type="entry name" value="Papain-like_cys_pep_sf"/>
</dbReference>
<dbReference type="OrthoDB" id="270970at2759"/>
<dbReference type="GO" id="GO:0031210">
    <property type="term" value="F:phosphatidylcholine binding"/>
    <property type="evidence" value="ECO:0007669"/>
    <property type="project" value="TreeGrafter"/>
</dbReference>
<gene>
    <name evidence="2" type="ORF">NAEGRDRAFT_80375</name>
</gene>
<evidence type="ECO:0000259" key="1">
    <source>
        <dbReference type="PROSITE" id="PS50004"/>
    </source>
</evidence>
<dbReference type="GO" id="GO:0005509">
    <property type="term" value="F:calcium ion binding"/>
    <property type="evidence" value="ECO:0007669"/>
    <property type="project" value="TreeGrafter"/>
</dbReference>
<dbReference type="KEGG" id="ngr:NAEGRDRAFT_80375"/>
<dbReference type="InterPro" id="IPR051634">
    <property type="entry name" value="Extended_Synaptotagmin"/>
</dbReference>
<sequence>MSAEPNTTSVVDAVTTTNIEEGAASSSQIISTNKQIKSVFKRDDTISCVKPSTVKVHLYEGKDLINADTSLWSSTDLSDPYCEITIEKQTKTSTRLENTLNPLWNETFEFIVDDITAEEILVIFKLYDHNRAFKDRKMGYAAVSLSVLYLIQGDTFDMELKLQGVPKGSIKVGITAVDFNIKTGFVKEGEQSLGIPQAKLENFLDDYTDERGTVTSFDHRGRSLKSIATGTITTEESQRLDRLFGVVYLEELYDQLRTGDIILSSGREAFSKAIQLAYASTWSHISFVLRNPSEQVLKKYGLWTDAASDRESVYIVESDTSNLDGKLGGGSQLVGLRQWVNNVMNGSVNDILVVRQLQLPQYPIRPIDESNEERFPELDEHLIKIRDAIYETSRKQLVSVVFKSNETNDESELFCSELVATCFVSMGLLPKGTLTNNYGPKDFSSESNAVNTALLKGANFTKEVRVRVKSIDEKVGYVVGTSI</sequence>
<dbReference type="Gene3D" id="2.60.40.150">
    <property type="entry name" value="C2 domain"/>
    <property type="match status" value="1"/>
</dbReference>
<proteinExistence type="predicted"/>
<accession>D2VKW2</accession>
<dbReference type="Gene3D" id="3.90.1720.10">
    <property type="entry name" value="endopeptidase domain like (from Nostoc punctiforme)"/>
    <property type="match status" value="1"/>
</dbReference>
<dbReference type="PANTHER" id="PTHR45761:SF1">
    <property type="entry name" value="EXTENDED SYNAPTOTAGMIN-LIKE PROTEIN 2, ISOFORM C"/>
    <property type="match status" value="1"/>
</dbReference>
<dbReference type="EMBL" id="GG738879">
    <property type="protein sequence ID" value="EFC42513.1"/>
    <property type="molecule type" value="Genomic_DNA"/>
</dbReference>
<dbReference type="GeneID" id="8851734"/>
<dbReference type="InterPro" id="IPR000008">
    <property type="entry name" value="C2_dom"/>
</dbReference>
<organism evidence="3">
    <name type="scientific">Naegleria gruberi</name>
    <name type="common">Amoeba</name>
    <dbReference type="NCBI Taxonomy" id="5762"/>
    <lineage>
        <taxon>Eukaryota</taxon>
        <taxon>Discoba</taxon>
        <taxon>Heterolobosea</taxon>
        <taxon>Tetramitia</taxon>
        <taxon>Eutetramitia</taxon>
        <taxon>Vahlkampfiidae</taxon>
        <taxon>Naegleria</taxon>
    </lineage>
</organism>
<dbReference type="InterPro" id="IPR035892">
    <property type="entry name" value="C2_domain_sf"/>
</dbReference>
<dbReference type="GO" id="GO:0008429">
    <property type="term" value="F:phosphatidylethanolamine binding"/>
    <property type="evidence" value="ECO:0007669"/>
    <property type="project" value="TreeGrafter"/>
</dbReference>
<evidence type="ECO:0000313" key="2">
    <source>
        <dbReference type="EMBL" id="EFC42513.1"/>
    </source>
</evidence>
<dbReference type="PANTHER" id="PTHR45761">
    <property type="entry name" value="EXTENDED SYNAPTOTAGMIN-LIKE PROTEIN 2, ISOFORM C"/>
    <property type="match status" value="1"/>
</dbReference>
<dbReference type="PROSITE" id="PS50004">
    <property type="entry name" value="C2"/>
    <property type="match status" value="1"/>
</dbReference>
<name>D2VKW2_NAEGR</name>
<dbReference type="SUPFAM" id="SSF54001">
    <property type="entry name" value="Cysteine proteinases"/>
    <property type="match status" value="1"/>
</dbReference>